<sequence>MQTAGFFVLLVLYFFAYAQDCLSLTQRYTNLEKSAIYEELMVEADRFIKDACSSNDKKLQRSADKILSALEAIKGDDFQIPKNKKLLDVVVQKRLRNALLTLNATRKYKDKYTNLYSYQLLFYQVAKENARVKDYEYALKYSQASYLLGRAILELR</sequence>
<evidence type="ECO:0000313" key="1">
    <source>
        <dbReference type="EMBL" id="SNZ14104.1"/>
    </source>
</evidence>
<name>A0A285NX98_9AQUI</name>
<dbReference type="AlphaFoldDB" id="A0A285NX98"/>
<accession>A0A285NX98</accession>
<reference evidence="2" key="1">
    <citation type="submission" date="2017-09" db="EMBL/GenBank/DDBJ databases">
        <authorList>
            <person name="Varghese N."/>
            <person name="Submissions S."/>
        </authorList>
    </citation>
    <scope>NUCLEOTIDE SEQUENCE [LARGE SCALE GENOMIC DNA]</scope>
    <source>
        <strain evidence="2">DSM 2913</strain>
    </source>
</reference>
<keyword evidence="2" id="KW-1185">Reference proteome</keyword>
<gene>
    <name evidence="1" type="ORF">SAMN06265353_0985</name>
</gene>
<protein>
    <submittedName>
        <fullName evidence="1">Uncharacterized protein</fullName>
    </submittedName>
</protein>
<organism evidence="1 2">
    <name type="scientific">Hydrogenobacter hydrogenophilus</name>
    <dbReference type="NCBI Taxonomy" id="35835"/>
    <lineage>
        <taxon>Bacteria</taxon>
        <taxon>Pseudomonadati</taxon>
        <taxon>Aquificota</taxon>
        <taxon>Aquificia</taxon>
        <taxon>Aquificales</taxon>
        <taxon>Aquificaceae</taxon>
        <taxon>Hydrogenobacter</taxon>
    </lineage>
</organism>
<dbReference type="EMBL" id="OBEN01000004">
    <property type="protein sequence ID" value="SNZ14104.1"/>
    <property type="molecule type" value="Genomic_DNA"/>
</dbReference>
<dbReference type="Proteomes" id="UP000218627">
    <property type="component" value="Unassembled WGS sequence"/>
</dbReference>
<evidence type="ECO:0000313" key="2">
    <source>
        <dbReference type="Proteomes" id="UP000218627"/>
    </source>
</evidence>
<proteinExistence type="predicted"/>
<dbReference type="RefSeq" id="WP_180764091.1">
    <property type="nucleotide sequence ID" value="NZ_OBEN01000004.1"/>
</dbReference>